<keyword evidence="5" id="KW-0808">Transferase</keyword>
<dbReference type="PANTHER" id="PTHR11808">
    <property type="entry name" value="TRANS-SULFURATION ENZYME FAMILY MEMBER"/>
    <property type="match status" value="1"/>
</dbReference>
<comment type="cofactor">
    <cofactor evidence="1 4">
        <name>pyridoxal 5'-phosphate</name>
        <dbReference type="ChEBI" id="CHEBI:597326"/>
    </cofactor>
</comment>
<dbReference type="Proteomes" id="UP000294325">
    <property type="component" value="Chromosome"/>
</dbReference>
<dbReference type="OrthoDB" id="9805807at2"/>
<dbReference type="InterPro" id="IPR015424">
    <property type="entry name" value="PyrdxlP-dep_Trfase"/>
</dbReference>
<dbReference type="GO" id="GO:0009086">
    <property type="term" value="P:methionine biosynthetic process"/>
    <property type="evidence" value="ECO:0007669"/>
    <property type="project" value="UniProtKB-ARBA"/>
</dbReference>
<dbReference type="PIRSF" id="PIRSF001434">
    <property type="entry name" value="CGS"/>
    <property type="match status" value="1"/>
</dbReference>
<sequence>MKKNHVPGFSTRAVHGLDEKIDPAYGSFIPPLYLNTAFLFEDAAQGARRFAGEEGGYIYTRMGNPSVDMLEKRLALLENGEAAAAFASGMGAISSLLLHLVQPGEHILSVREVYGGTYGLFEDHLKPRGYDITYFDPTAPDLEAELDAKCTPYSRVVYLETPSNPSLVLVDLEACSRWACKRGLVTVVDNTFCTPYLQRPLDFGIDWVVYSTTKYLNGHGDCVGGAVVGAEPAIQALRQEMQWHFGNILSPFNAWLILRGLQTLPLRMARHSETALAVARFLEEHPKVQQVHYPGLPSHPQHRLAQKQMAGFSGVVSFTLPSREAGPRLLNHLRWCLLAVSLGHVATLIEHPASMTHASYSEEECRAAGLDTALVRISVGLEEAADLIGDLEQGLEKV</sequence>
<evidence type="ECO:0000256" key="1">
    <source>
        <dbReference type="ARBA" id="ARBA00001933"/>
    </source>
</evidence>
<keyword evidence="2 3" id="KW-0663">Pyridoxal phosphate</keyword>
<comment type="similarity">
    <text evidence="4">Belongs to the trans-sulfuration enzymes family.</text>
</comment>
<dbReference type="RefSeq" id="WP_134358086.1">
    <property type="nucleotide sequence ID" value="NZ_CP038033.1"/>
</dbReference>
<gene>
    <name evidence="5" type="ORF">E3U44_10465</name>
</gene>
<organism evidence="5 6">
    <name type="scientific">Nitrosococcus wardiae</name>
    <dbReference type="NCBI Taxonomy" id="1814290"/>
    <lineage>
        <taxon>Bacteria</taxon>
        <taxon>Pseudomonadati</taxon>
        <taxon>Pseudomonadota</taxon>
        <taxon>Gammaproteobacteria</taxon>
        <taxon>Chromatiales</taxon>
        <taxon>Chromatiaceae</taxon>
        <taxon>Nitrosococcus</taxon>
    </lineage>
</organism>
<dbReference type="AlphaFoldDB" id="A0A4P7BXY3"/>
<dbReference type="InterPro" id="IPR015421">
    <property type="entry name" value="PyrdxlP-dep_Trfase_major"/>
</dbReference>
<dbReference type="GO" id="GO:0016846">
    <property type="term" value="F:carbon-sulfur lyase activity"/>
    <property type="evidence" value="ECO:0007669"/>
    <property type="project" value="TreeGrafter"/>
</dbReference>
<dbReference type="CDD" id="cd00614">
    <property type="entry name" value="CGS_like"/>
    <property type="match status" value="1"/>
</dbReference>
<dbReference type="FunFam" id="3.40.640.10:FF:000046">
    <property type="entry name" value="Cystathionine gamma-lyase"/>
    <property type="match status" value="1"/>
</dbReference>
<dbReference type="SUPFAM" id="SSF53383">
    <property type="entry name" value="PLP-dependent transferases"/>
    <property type="match status" value="1"/>
</dbReference>
<feature type="modified residue" description="N6-(pyridoxal phosphate)lysine" evidence="3">
    <location>
        <position position="214"/>
    </location>
</feature>
<dbReference type="GO" id="GO:0019346">
    <property type="term" value="P:transsulfuration"/>
    <property type="evidence" value="ECO:0007669"/>
    <property type="project" value="InterPro"/>
</dbReference>
<evidence type="ECO:0000256" key="4">
    <source>
        <dbReference type="RuleBase" id="RU362118"/>
    </source>
</evidence>
<evidence type="ECO:0000256" key="3">
    <source>
        <dbReference type="PIRSR" id="PIRSR001434-2"/>
    </source>
</evidence>
<dbReference type="Pfam" id="PF01053">
    <property type="entry name" value="Cys_Met_Meta_PP"/>
    <property type="match status" value="1"/>
</dbReference>
<name>A0A4P7BXY3_9GAMM</name>
<dbReference type="Gene3D" id="3.40.640.10">
    <property type="entry name" value="Type I PLP-dependent aspartate aminotransferase-like (Major domain)"/>
    <property type="match status" value="1"/>
</dbReference>
<dbReference type="PANTHER" id="PTHR11808:SF80">
    <property type="entry name" value="CYSTATHIONINE GAMMA-LYASE"/>
    <property type="match status" value="1"/>
</dbReference>
<evidence type="ECO:0000256" key="2">
    <source>
        <dbReference type="ARBA" id="ARBA00022898"/>
    </source>
</evidence>
<dbReference type="InterPro" id="IPR000277">
    <property type="entry name" value="Cys/Met-Metab_PyrdxlP-dep_enz"/>
</dbReference>
<dbReference type="EMBL" id="CP038033">
    <property type="protein sequence ID" value="QBQ54891.1"/>
    <property type="molecule type" value="Genomic_DNA"/>
</dbReference>
<accession>A0A4P7BXY3</accession>
<dbReference type="GO" id="GO:0016740">
    <property type="term" value="F:transferase activity"/>
    <property type="evidence" value="ECO:0007669"/>
    <property type="project" value="UniProtKB-KW"/>
</dbReference>
<evidence type="ECO:0000313" key="5">
    <source>
        <dbReference type="EMBL" id="QBQ54891.1"/>
    </source>
</evidence>
<protein>
    <submittedName>
        <fullName evidence="5">PLP-dependent transferase</fullName>
    </submittedName>
</protein>
<proteinExistence type="inferred from homology"/>
<dbReference type="GO" id="GO:0005737">
    <property type="term" value="C:cytoplasm"/>
    <property type="evidence" value="ECO:0007669"/>
    <property type="project" value="TreeGrafter"/>
</dbReference>
<evidence type="ECO:0000313" key="6">
    <source>
        <dbReference type="Proteomes" id="UP000294325"/>
    </source>
</evidence>
<dbReference type="InterPro" id="IPR015422">
    <property type="entry name" value="PyrdxlP-dep_Trfase_small"/>
</dbReference>
<dbReference type="GO" id="GO:0030170">
    <property type="term" value="F:pyridoxal phosphate binding"/>
    <property type="evidence" value="ECO:0007669"/>
    <property type="project" value="InterPro"/>
</dbReference>
<keyword evidence="6" id="KW-1185">Reference proteome</keyword>
<reference evidence="5 6" key="1">
    <citation type="submission" date="2019-03" db="EMBL/GenBank/DDBJ databases">
        <title>The genome sequence of Nitrosococcus wardiae strain D1FHST reveals the archetypal metabolic capacity of ammonia-oxidizing Gammaproteobacteria.</title>
        <authorList>
            <person name="Wang L."/>
            <person name="Lim C.K."/>
            <person name="Hanson T.E."/>
            <person name="Dang H."/>
            <person name="Klotz M.G."/>
        </authorList>
    </citation>
    <scope>NUCLEOTIDE SEQUENCE [LARGE SCALE GENOMIC DNA]</scope>
    <source>
        <strain evidence="5 6">D1FHS</strain>
    </source>
</reference>
<dbReference type="Gene3D" id="3.90.1150.10">
    <property type="entry name" value="Aspartate Aminotransferase, domain 1"/>
    <property type="match status" value="1"/>
</dbReference>
<dbReference type="KEGG" id="nwr:E3U44_10465"/>
<dbReference type="FunFam" id="3.90.1150.10:FF:000033">
    <property type="entry name" value="Cystathionine gamma-synthase"/>
    <property type="match status" value="1"/>
</dbReference>